<keyword evidence="3" id="KW-0418">Kinase</keyword>
<dbReference type="Pfam" id="PF00069">
    <property type="entry name" value="Pkinase"/>
    <property type="match status" value="1"/>
</dbReference>
<dbReference type="SUPFAM" id="SSF53300">
    <property type="entry name" value="vWA-like"/>
    <property type="match status" value="1"/>
</dbReference>
<dbReference type="GO" id="GO:0005524">
    <property type="term" value="F:ATP binding"/>
    <property type="evidence" value="ECO:0007669"/>
    <property type="project" value="InterPro"/>
</dbReference>
<dbReference type="InterPro" id="IPR000719">
    <property type="entry name" value="Prot_kinase_dom"/>
</dbReference>
<organism evidence="3 4">
    <name type="scientific">Lentithecium fluviatile CBS 122367</name>
    <dbReference type="NCBI Taxonomy" id="1168545"/>
    <lineage>
        <taxon>Eukaryota</taxon>
        <taxon>Fungi</taxon>
        <taxon>Dikarya</taxon>
        <taxon>Ascomycota</taxon>
        <taxon>Pezizomycotina</taxon>
        <taxon>Dothideomycetes</taxon>
        <taxon>Pleosporomycetidae</taxon>
        <taxon>Pleosporales</taxon>
        <taxon>Massarineae</taxon>
        <taxon>Lentitheciaceae</taxon>
        <taxon>Lentithecium</taxon>
    </lineage>
</organism>
<feature type="domain" description="Protein kinase" evidence="2">
    <location>
        <begin position="172"/>
        <end position="509"/>
    </location>
</feature>
<dbReference type="InterPro" id="IPR036465">
    <property type="entry name" value="vWFA_dom_sf"/>
</dbReference>
<dbReference type="PROSITE" id="PS50011">
    <property type="entry name" value="PROTEIN_KINASE_DOM"/>
    <property type="match status" value="1"/>
</dbReference>
<protein>
    <submittedName>
        <fullName evidence="3">Kinase-like protein</fullName>
    </submittedName>
</protein>
<accession>A0A6G1J982</accession>
<dbReference type="OrthoDB" id="5986190at2759"/>
<feature type="compositionally biased region" description="Polar residues" evidence="1">
    <location>
        <begin position="942"/>
        <end position="959"/>
    </location>
</feature>
<feature type="compositionally biased region" description="Polar residues" evidence="1">
    <location>
        <begin position="675"/>
        <end position="688"/>
    </location>
</feature>
<evidence type="ECO:0000256" key="1">
    <source>
        <dbReference type="SAM" id="MobiDB-lite"/>
    </source>
</evidence>
<feature type="region of interest" description="Disordered" evidence="1">
    <location>
        <begin position="935"/>
        <end position="965"/>
    </location>
</feature>
<proteinExistence type="predicted"/>
<sequence>MTQRPSFVAPLPRPTPPPFPMLPLAPSPTYVDDFLKYINSAEVLAIDPSSPQERRAFVPEDDLHGYLSESTIRRLLSCYNLSATECTSIRGDYLIVFTILIYIGKGIHIAQFLAHERLSDRFLPLLNDHDLPHGCKDFFDRFYEAQWRFCAQRLRIGRLNDTQLDDRRIIPILESEALHEGPDSCTYKVKVHPSYNQLLEKIEPDATTTDTFVLKTCPARNDHHHYDEVQAYKDMRTEHDVMSNMVRFFGSWKQGHTYYMLLEYADGGTLESFLQDTAPPTKREHIIMFWERMFDLIKLIARIHKHPNPNRRHEYLQGIHHDIKPPNILVSRKRNPASKYDVIFKLADFGMADFVHPGHKEGELQRRDMNGTQMYSAPECYRNETNSTSMHMIREGAPSKDIWSTGCVFSEAAVWSVLGKDGLHEYHDERTAATDKLPGFRSTADSGCFHDGEKLLEAVIDMHRRLRQERRRTDPLIDDIVNIVEDMLEDSGKRPDAQRVYERFSNRVLPNAKANAEFSTNQSNRSQWPPAFRVPSDTASGRPLPPELPPEHSALGITYDPTTPQSMGFSPVLPIDNGLSFHPPLLPTFNGDRRPYSTPGPTLKYRAHANQGSEALEPLGDALPNGSPPHSCLTRPMSYPCPGNIETTQYPSRKPKANGATSLLGSLTIPKESLNRSASKSPTLSSEPSKSHAPREEFPEATIDQVEAWMNDTKQNPSTASLRGLEYLKRLNGRDHIFLFDDSSSMKSHWKESTRTFETLAYLVKTKDPDGMEIRFTSDPSLKHHHKDRKPLIRYLNKTTPSGVWDIGCTLGEILREYNWAFSDEQKGLSSLWRKKRKQKWGVNIYVFTNGVWAEGQNWLSDVVDSIKTLLKKGVQPRQIGIQFIQFGEDLEGTERLRILDDELQEHGVPKDIVDTERHNGNVFKMLLGSMDRTWDEHHPKSSQSHTLNGQLPASTPRTSARPVS</sequence>
<keyword evidence="4" id="KW-1185">Reference proteome</keyword>
<feature type="region of interest" description="Disordered" evidence="1">
    <location>
        <begin position="666"/>
        <end position="698"/>
    </location>
</feature>
<feature type="region of interest" description="Disordered" evidence="1">
    <location>
        <begin position="517"/>
        <end position="548"/>
    </location>
</feature>
<dbReference type="SMART" id="SM00220">
    <property type="entry name" value="S_TKc"/>
    <property type="match status" value="1"/>
</dbReference>
<dbReference type="GO" id="GO:0004674">
    <property type="term" value="F:protein serine/threonine kinase activity"/>
    <property type="evidence" value="ECO:0007669"/>
    <property type="project" value="TreeGrafter"/>
</dbReference>
<dbReference type="CDD" id="cd00180">
    <property type="entry name" value="PKc"/>
    <property type="match status" value="1"/>
</dbReference>
<evidence type="ECO:0000313" key="4">
    <source>
        <dbReference type="Proteomes" id="UP000799291"/>
    </source>
</evidence>
<feature type="compositionally biased region" description="Polar residues" evidence="1">
    <location>
        <begin position="517"/>
        <end position="527"/>
    </location>
</feature>
<dbReference type="Gene3D" id="1.10.510.10">
    <property type="entry name" value="Transferase(Phosphotransferase) domain 1"/>
    <property type="match status" value="1"/>
</dbReference>
<evidence type="ECO:0000313" key="3">
    <source>
        <dbReference type="EMBL" id="KAF2687076.1"/>
    </source>
</evidence>
<dbReference type="PANTHER" id="PTHR24359:SF1">
    <property type="entry name" value="INHIBITOR OF NUCLEAR FACTOR KAPPA-B KINASE EPSILON SUBUNIT HOMOLOG 1-RELATED"/>
    <property type="match status" value="1"/>
</dbReference>
<feature type="compositionally biased region" description="Basic and acidic residues" evidence="1">
    <location>
        <begin position="689"/>
        <end position="698"/>
    </location>
</feature>
<gene>
    <name evidence="3" type="ORF">K458DRAFT_415348</name>
</gene>
<dbReference type="AlphaFoldDB" id="A0A6G1J982"/>
<dbReference type="PANTHER" id="PTHR24359">
    <property type="entry name" value="SERINE/THREONINE-PROTEIN KINASE SBK1"/>
    <property type="match status" value="1"/>
</dbReference>
<dbReference type="Proteomes" id="UP000799291">
    <property type="component" value="Unassembled WGS sequence"/>
</dbReference>
<keyword evidence="3" id="KW-0808">Transferase</keyword>
<evidence type="ECO:0000259" key="2">
    <source>
        <dbReference type="PROSITE" id="PS50011"/>
    </source>
</evidence>
<reference evidence="3" key="1">
    <citation type="journal article" date="2020" name="Stud. Mycol.">
        <title>101 Dothideomycetes genomes: a test case for predicting lifestyles and emergence of pathogens.</title>
        <authorList>
            <person name="Haridas S."/>
            <person name="Albert R."/>
            <person name="Binder M."/>
            <person name="Bloem J."/>
            <person name="Labutti K."/>
            <person name="Salamov A."/>
            <person name="Andreopoulos B."/>
            <person name="Baker S."/>
            <person name="Barry K."/>
            <person name="Bills G."/>
            <person name="Bluhm B."/>
            <person name="Cannon C."/>
            <person name="Castanera R."/>
            <person name="Culley D."/>
            <person name="Daum C."/>
            <person name="Ezra D."/>
            <person name="Gonzalez J."/>
            <person name="Henrissat B."/>
            <person name="Kuo A."/>
            <person name="Liang C."/>
            <person name="Lipzen A."/>
            <person name="Lutzoni F."/>
            <person name="Magnuson J."/>
            <person name="Mondo S."/>
            <person name="Nolan M."/>
            <person name="Ohm R."/>
            <person name="Pangilinan J."/>
            <person name="Park H.-J."/>
            <person name="Ramirez L."/>
            <person name="Alfaro M."/>
            <person name="Sun H."/>
            <person name="Tritt A."/>
            <person name="Yoshinaga Y."/>
            <person name="Zwiers L.-H."/>
            <person name="Turgeon B."/>
            <person name="Goodwin S."/>
            <person name="Spatafora J."/>
            <person name="Crous P."/>
            <person name="Grigoriev I."/>
        </authorList>
    </citation>
    <scope>NUCLEOTIDE SEQUENCE</scope>
    <source>
        <strain evidence="3">CBS 122367</strain>
    </source>
</reference>
<dbReference type="EMBL" id="MU005575">
    <property type="protein sequence ID" value="KAF2687076.1"/>
    <property type="molecule type" value="Genomic_DNA"/>
</dbReference>
<dbReference type="SUPFAM" id="SSF56112">
    <property type="entry name" value="Protein kinase-like (PK-like)"/>
    <property type="match status" value="1"/>
</dbReference>
<dbReference type="InterPro" id="IPR011009">
    <property type="entry name" value="Kinase-like_dom_sf"/>
</dbReference>
<name>A0A6G1J982_9PLEO</name>